<dbReference type="Proteomes" id="UP000009168">
    <property type="component" value="Unassembled WGS sequence"/>
</dbReference>
<accession>W7XK64</accession>
<dbReference type="KEGG" id="tet:TTHERM_000812729"/>
<dbReference type="RefSeq" id="XP_012651215.1">
    <property type="nucleotide sequence ID" value="XM_012795761.1"/>
</dbReference>
<organism evidence="1 2">
    <name type="scientific">Tetrahymena thermophila (strain SB210)</name>
    <dbReference type="NCBI Taxonomy" id="312017"/>
    <lineage>
        <taxon>Eukaryota</taxon>
        <taxon>Sar</taxon>
        <taxon>Alveolata</taxon>
        <taxon>Ciliophora</taxon>
        <taxon>Intramacronucleata</taxon>
        <taxon>Oligohymenophorea</taxon>
        <taxon>Hymenostomatida</taxon>
        <taxon>Tetrahymenina</taxon>
        <taxon>Tetrahymenidae</taxon>
        <taxon>Tetrahymena</taxon>
    </lineage>
</organism>
<gene>
    <name evidence="1" type="ORF">TTHERM_000812729</name>
</gene>
<dbReference type="InParanoid" id="W7XK64"/>
<dbReference type="EMBL" id="GG662841">
    <property type="protein sequence ID" value="EWS76256.1"/>
    <property type="molecule type" value="Genomic_DNA"/>
</dbReference>
<name>W7XK64_TETTS</name>
<protein>
    <submittedName>
        <fullName evidence="1">Uncharacterized protein</fullName>
    </submittedName>
</protein>
<reference evidence="2" key="1">
    <citation type="journal article" date="2006" name="PLoS Biol.">
        <title>Macronuclear genome sequence of the ciliate Tetrahymena thermophila, a model eukaryote.</title>
        <authorList>
            <person name="Eisen J.A."/>
            <person name="Coyne R.S."/>
            <person name="Wu M."/>
            <person name="Wu D."/>
            <person name="Thiagarajan M."/>
            <person name="Wortman J.R."/>
            <person name="Badger J.H."/>
            <person name="Ren Q."/>
            <person name="Amedeo P."/>
            <person name="Jones K.M."/>
            <person name="Tallon L.J."/>
            <person name="Delcher A.L."/>
            <person name="Salzberg S.L."/>
            <person name="Silva J.C."/>
            <person name="Haas B.J."/>
            <person name="Majoros W.H."/>
            <person name="Farzad M."/>
            <person name="Carlton J.M."/>
            <person name="Smith R.K. Jr."/>
            <person name="Garg J."/>
            <person name="Pearlman R.E."/>
            <person name="Karrer K.M."/>
            <person name="Sun L."/>
            <person name="Manning G."/>
            <person name="Elde N.C."/>
            <person name="Turkewitz A.P."/>
            <person name="Asai D.J."/>
            <person name="Wilkes D.E."/>
            <person name="Wang Y."/>
            <person name="Cai H."/>
            <person name="Collins K."/>
            <person name="Stewart B.A."/>
            <person name="Lee S.R."/>
            <person name="Wilamowska K."/>
            <person name="Weinberg Z."/>
            <person name="Ruzzo W.L."/>
            <person name="Wloga D."/>
            <person name="Gaertig J."/>
            <person name="Frankel J."/>
            <person name="Tsao C.-C."/>
            <person name="Gorovsky M.A."/>
            <person name="Keeling P.J."/>
            <person name="Waller R.F."/>
            <person name="Patron N.J."/>
            <person name="Cherry J.M."/>
            <person name="Stover N.A."/>
            <person name="Krieger C.J."/>
            <person name="del Toro C."/>
            <person name="Ryder H.F."/>
            <person name="Williamson S.C."/>
            <person name="Barbeau R.A."/>
            <person name="Hamilton E.P."/>
            <person name="Orias E."/>
        </authorList>
    </citation>
    <scope>NUCLEOTIDE SEQUENCE [LARGE SCALE GENOMIC DNA]</scope>
    <source>
        <strain evidence="2">SB210</strain>
    </source>
</reference>
<keyword evidence="2" id="KW-1185">Reference proteome</keyword>
<sequence length="127" mass="15252">MELLVKIQEASYKIKVESHYLMLLYFLALKTQPRFKDLTSKTKYSLCQQSLRICAFKQKQEVNFQKDLKIFLILKICWFQLQIQVFYNNTLLNLIEKYKSNYMMIAFNLLLCIKIIFGKNQLHLLIS</sequence>
<dbReference type="GeneID" id="24440780"/>
<evidence type="ECO:0000313" key="1">
    <source>
        <dbReference type="EMBL" id="EWS76256.1"/>
    </source>
</evidence>
<dbReference type="AlphaFoldDB" id="W7XK64"/>
<evidence type="ECO:0000313" key="2">
    <source>
        <dbReference type="Proteomes" id="UP000009168"/>
    </source>
</evidence>
<proteinExistence type="predicted"/>